<sequence>MLIVYFSSATENTKRFVDKVGLPAARIPLRRADDELRVTEPYVLICPTYGGGASISRGNTRPVPKQVIRFLNDEHNRSLLRGVIAAGNSNFGPDFCLAGDVISAKCKVPYLFRFELMGAEGDAAHVREQLIAHTERLGLEPLAAGDVDKLQAKDDVATTESARRLERLREKYSTTRTA</sequence>
<dbReference type="Proteomes" id="UP000182237">
    <property type="component" value="Chromosome I"/>
</dbReference>
<evidence type="ECO:0000256" key="2">
    <source>
        <dbReference type="ARBA" id="ARBA00009942"/>
    </source>
</evidence>
<evidence type="ECO:0000256" key="4">
    <source>
        <dbReference type="HAMAP-Rule" id="MF_00128"/>
    </source>
</evidence>
<dbReference type="PANTHER" id="PTHR37297:SF1">
    <property type="entry name" value="PROTEIN NRDI"/>
    <property type="match status" value="1"/>
</dbReference>
<dbReference type="RefSeq" id="WP_019193426.1">
    <property type="nucleotide sequence ID" value="NZ_LT629765.1"/>
</dbReference>
<dbReference type="PANTHER" id="PTHR37297">
    <property type="entry name" value="PROTEIN NRDI"/>
    <property type="match status" value="1"/>
</dbReference>
<dbReference type="NCBIfam" id="TIGR00333">
    <property type="entry name" value="nrdI"/>
    <property type="match status" value="1"/>
</dbReference>
<keyword evidence="6" id="KW-1185">Reference proteome</keyword>
<dbReference type="OrthoDB" id="350535at2"/>
<dbReference type="eggNOG" id="COG1780">
    <property type="taxonomic scope" value="Bacteria"/>
</dbReference>
<dbReference type="Gene3D" id="3.40.50.360">
    <property type="match status" value="1"/>
</dbReference>
<comment type="similarity">
    <text evidence="2 4">Belongs to the NrdI family.</text>
</comment>
<dbReference type="InterPro" id="IPR004465">
    <property type="entry name" value="RNR_NrdI"/>
</dbReference>
<evidence type="ECO:0000313" key="6">
    <source>
        <dbReference type="Proteomes" id="UP000182237"/>
    </source>
</evidence>
<dbReference type="InterPro" id="IPR029039">
    <property type="entry name" value="Flavoprotein-like_sf"/>
</dbReference>
<dbReference type="AlphaFoldDB" id="A0A1H1LGJ8"/>
<accession>A0A1H1LGJ8</accession>
<dbReference type="HAMAP" id="MF_00128">
    <property type="entry name" value="NrdI"/>
    <property type="match status" value="1"/>
</dbReference>
<reference evidence="5 6" key="1">
    <citation type="submission" date="2016-10" db="EMBL/GenBank/DDBJ databases">
        <authorList>
            <person name="de Groot N.N."/>
        </authorList>
    </citation>
    <scope>NUCLEOTIDE SEQUENCE [LARGE SCALE GENOMIC DNA]</scope>
    <source>
        <strain evidence="5 6">DSM 45434</strain>
    </source>
</reference>
<organism evidence="5 6">
    <name type="scientific">Corynebacterium timonense</name>
    <dbReference type="NCBI Taxonomy" id="441500"/>
    <lineage>
        <taxon>Bacteria</taxon>
        <taxon>Bacillati</taxon>
        <taxon>Actinomycetota</taxon>
        <taxon>Actinomycetes</taxon>
        <taxon>Mycobacteriales</taxon>
        <taxon>Corynebacteriaceae</taxon>
        <taxon>Corynebacterium</taxon>
    </lineage>
</organism>
<dbReference type="InterPro" id="IPR020852">
    <property type="entry name" value="RNR_Ib_NrdI_bac"/>
</dbReference>
<evidence type="ECO:0000256" key="3">
    <source>
        <dbReference type="ARBA" id="ARBA00020129"/>
    </source>
</evidence>
<dbReference type="STRING" id="1203190.GCA_000312345_00565"/>
<dbReference type="SUPFAM" id="SSF52218">
    <property type="entry name" value="Flavoproteins"/>
    <property type="match status" value="1"/>
</dbReference>
<dbReference type="EMBL" id="LT629765">
    <property type="protein sequence ID" value="SDR73668.1"/>
    <property type="molecule type" value="Genomic_DNA"/>
</dbReference>
<dbReference type="Pfam" id="PF07972">
    <property type="entry name" value="Flavodoxin_NdrI"/>
    <property type="match status" value="1"/>
</dbReference>
<gene>
    <name evidence="4" type="primary">nrdI</name>
    <name evidence="5" type="ORF">SAMN04488539_0206</name>
</gene>
<dbReference type="GO" id="GO:0010181">
    <property type="term" value="F:FMN binding"/>
    <property type="evidence" value="ECO:0007669"/>
    <property type="project" value="InterPro"/>
</dbReference>
<evidence type="ECO:0000313" key="5">
    <source>
        <dbReference type="EMBL" id="SDR73668.1"/>
    </source>
</evidence>
<protein>
    <recommendedName>
        <fullName evidence="3 4">Protein NrdI</fullName>
    </recommendedName>
</protein>
<evidence type="ECO:0000256" key="1">
    <source>
        <dbReference type="ARBA" id="ARBA00003999"/>
    </source>
</evidence>
<name>A0A1H1LGJ8_9CORY</name>
<proteinExistence type="inferred from homology"/>
<comment type="function">
    <text evidence="1 4">Probably involved in ribonucleotide reductase function.</text>
</comment>